<dbReference type="EMBL" id="CP088295">
    <property type="protein sequence ID" value="UUY01944.1"/>
    <property type="molecule type" value="Genomic_DNA"/>
</dbReference>
<dbReference type="RefSeq" id="WP_353862484.1">
    <property type="nucleotide sequence ID" value="NZ_CP088295.1"/>
</dbReference>
<gene>
    <name evidence="1" type="ORF">LRS13_14580</name>
</gene>
<organism evidence="1 2">
    <name type="scientific">Svornostia abyssi</name>
    <dbReference type="NCBI Taxonomy" id="2898438"/>
    <lineage>
        <taxon>Bacteria</taxon>
        <taxon>Bacillati</taxon>
        <taxon>Actinomycetota</taxon>
        <taxon>Thermoleophilia</taxon>
        <taxon>Solirubrobacterales</taxon>
        <taxon>Baekduiaceae</taxon>
        <taxon>Svornostia</taxon>
    </lineage>
</organism>
<keyword evidence="2" id="KW-1185">Reference proteome</keyword>
<evidence type="ECO:0000313" key="1">
    <source>
        <dbReference type="EMBL" id="UUY01944.1"/>
    </source>
</evidence>
<sequence>MSLTREEAILYDAGRVVDTSEVIAENAQAGVKLSPSAGAEEWDPVFTIARWIDVHGARNRVVARRLLTDGVDPREVHLELVIVTLRSWGIADAKIAEALHVSESFSYRRFRGVVGDVLIELGGERAPDALMLERPADACLLCGQNPRARSARKVRVKRNGRRETVWKERQTSLCAQCLESVDIRKREVRGTMRELRRITT</sequence>
<reference evidence="2" key="1">
    <citation type="submission" date="2021-11" db="EMBL/GenBank/DDBJ databases">
        <title>Cultivation dependent microbiological survey of springs from the worlds oldest radium mine currently devoted to the extraction of radon-saturated water.</title>
        <authorList>
            <person name="Kapinusova G."/>
            <person name="Smrhova T."/>
            <person name="Strejcek M."/>
            <person name="Suman J."/>
            <person name="Jani K."/>
            <person name="Pajer P."/>
            <person name="Uhlik O."/>
        </authorList>
    </citation>
    <scope>NUCLEOTIDE SEQUENCE [LARGE SCALE GENOMIC DNA]</scope>
    <source>
        <strain evidence="2">J379</strain>
    </source>
</reference>
<accession>A0ABY5PB82</accession>
<name>A0ABY5PB82_9ACTN</name>
<evidence type="ECO:0000313" key="2">
    <source>
        <dbReference type="Proteomes" id="UP001058860"/>
    </source>
</evidence>
<proteinExistence type="predicted"/>
<dbReference type="Proteomes" id="UP001058860">
    <property type="component" value="Chromosome"/>
</dbReference>
<protein>
    <submittedName>
        <fullName evidence="1">Uncharacterized protein</fullName>
    </submittedName>
</protein>